<evidence type="ECO:0000313" key="2">
    <source>
        <dbReference type="Proteomes" id="UP000006319"/>
    </source>
</evidence>
<dbReference type="GeneID" id="14696537"/>
<dbReference type="AlphaFoldDB" id="K6UP22"/>
<dbReference type="VEuPathDB" id="PlasmoDB:PCYB_007470"/>
<organism evidence="1 2">
    <name type="scientific">Plasmodium cynomolgi (strain B)</name>
    <dbReference type="NCBI Taxonomy" id="1120755"/>
    <lineage>
        <taxon>Eukaryota</taxon>
        <taxon>Sar</taxon>
        <taxon>Alveolata</taxon>
        <taxon>Apicomplexa</taxon>
        <taxon>Aconoidasida</taxon>
        <taxon>Haemosporida</taxon>
        <taxon>Plasmodiidae</taxon>
        <taxon>Plasmodium</taxon>
        <taxon>Plasmodium (Plasmodium)</taxon>
    </lineage>
</organism>
<evidence type="ECO:0000313" key="1">
    <source>
        <dbReference type="EMBL" id="GAB69998.1"/>
    </source>
</evidence>
<gene>
    <name evidence="1" type="ORF">PCYB_007470</name>
</gene>
<accession>K6UP22</accession>
<dbReference type="RefSeq" id="XP_004228213.1">
    <property type="nucleotide sequence ID" value="XM_004228165.1"/>
</dbReference>
<proteinExistence type="predicted"/>
<dbReference type="KEGG" id="pcy:PCYB_007470"/>
<protein>
    <submittedName>
        <fullName evidence="1">Uncharacterized protein</fullName>
    </submittedName>
</protein>
<sequence>KVWNLYKKFDKTLENNNVHSGNYEEICKKSIKNYDELDENKKIFCRKLVRNLGCYNYENENYNPSKEDCTVLYYWIYKSVNQYSINDNLITPIFYDNYSKLCTYQRKANCFYYHYYDYFKDPVKMIFLDIFHHNIDIIRKSLGGADNENSLQKYICKCIHIYKEMYKKYCPYNDDKDKKRKNTCSMLSIVKYTYDTFLREHIYNKQYAIPYIEDVEDYYSEKCIEPESILNKGDNNFKSVKTTFTPRIDTSKNKPNLKSRIEDHKESNVSYLDSRINYDMYKDVILRSKDDIDKIPGIYISRVVRDKLDTLANESNST</sequence>
<name>K6UP22_PLACD</name>
<feature type="non-terminal residue" evidence="1">
    <location>
        <position position="318"/>
    </location>
</feature>
<dbReference type="EMBL" id="DF158423">
    <property type="protein sequence ID" value="GAB69998.1"/>
    <property type="molecule type" value="Genomic_DNA"/>
</dbReference>
<reference evidence="1 2" key="1">
    <citation type="journal article" date="2012" name="Nat. Genet.">
        <title>Plasmodium cynomolgi genome sequences provide insight into Plasmodium vivax and the monkey malaria clade.</title>
        <authorList>
            <person name="Tachibana S."/>
            <person name="Sullivan S.A."/>
            <person name="Kawai S."/>
            <person name="Nakamura S."/>
            <person name="Kim H.R."/>
            <person name="Goto N."/>
            <person name="Arisue N."/>
            <person name="Palacpac N.M.Q."/>
            <person name="Honma H."/>
            <person name="Yagi M."/>
            <person name="Tougan T."/>
            <person name="Katakai Y."/>
            <person name="Kaneko O."/>
            <person name="Mita T."/>
            <person name="Kita K."/>
            <person name="Yasutomi Y."/>
            <person name="Sutton P.L."/>
            <person name="Shakhbatyan R."/>
            <person name="Horii T."/>
            <person name="Yasunaga T."/>
            <person name="Barnwell J.W."/>
            <person name="Escalante A.A."/>
            <person name="Carlton J.M."/>
            <person name="Tanabe K."/>
        </authorList>
    </citation>
    <scope>NUCLEOTIDE SEQUENCE [LARGE SCALE GENOMIC DNA]</scope>
    <source>
        <strain evidence="1 2">B</strain>
    </source>
</reference>
<dbReference type="OrthoDB" id="389114at2759"/>
<keyword evidence="2" id="KW-1185">Reference proteome</keyword>
<dbReference type="Proteomes" id="UP000006319">
    <property type="component" value="Unassembled WGS sequence"/>
</dbReference>
<feature type="non-terminal residue" evidence="1">
    <location>
        <position position="1"/>
    </location>
</feature>